<reference evidence="6 8" key="2">
    <citation type="submission" date="2018-12" db="EMBL/GenBank/DDBJ databases">
        <authorList>
            <consortium name="Pathogen Informatics"/>
        </authorList>
    </citation>
    <scope>NUCLEOTIDE SEQUENCE [LARGE SCALE GENOMIC DNA]</scope>
    <source>
        <strain evidence="6 8">NCTC12735</strain>
        <plasmid evidence="8">11</plasmid>
    </source>
</reference>
<dbReference type="KEGG" id="ladl:NCTC12735_00695"/>
<dbReference type="Pfam" id="PF09394">
    <property type="entry name" value="Inhibitor_I42"/>
    <property type="match status" value="1"/>
</dbReference>
<dbReference type="InterPro" id="IPR036331">
    <property type="entry name" value="Chagasin-like_sf"/>
</dbReference>
<accession>A0A0W0R2G4</accession>
<evidence type="ECO:0000256" key="1">
    <source>
        <dbReference type="ARBA" id="ARBA00022690"/>
    </source>
</evidence>
<gene>
    <name evidence="5" type="ORF">Lade_1493</name>
    <name evidence="6" type="ORF">NCTC12735_00695</name>
</gene>
<dbReference type="Proteomes" id="UP000054859">
    <property type="component" value="Unassembled WGS sequence"/>
</dbReference>
<feature type="signal peptide" evidence="3">
    <location>
        <begin position="1"/>
        <end position="18"/>
    </location>
</feature>
<dbReference type="RefSeq" id="WP_058462575.1">
    <property type="nucleotide sequence ID" value="NZ_CAAAHS010000019.1"/>
</dbReference>
<dbReference type="GO" id="GO:0004869">
    <property type="term" value="F:cysteine-type endopeptidase inhibitor activity"/>
    <property type="evidence" value="ECO:0007669"/>
    <property type="project" value="UniProtKB-KW"/>
</dbReference>
<dbReference type="EMBL" id="LR134420">
    <property type="protein sequence ID" value="VEH85073.1"/>
    <property type="molecule type" value="Genomic_DNA"/>
</dbReference>
<dbReference type="InterPro" id="IPR052781">
    <property type="entry name" value="Cys_protease_inhibitor_I42"/>
</dbReference>
<dbReference type="STRING" id="45056.Lade_1493"/>
<evidence type="ECO:0000259" key="4">
    <source>
        <dbReference type="Pfam" id="PF09394"/>
    </source>
</evidence>
<dbReference type="PANTHER" id="PTHR36530:SF1">
    <property type="entry name" value="AMOEBIASIN-1"/>
    <property type="match status" value="1"/>
</dbReference>
<evidence type="ECO:0000256" key="2">
    <source>
        <dbReference type="ARBA" id="ARBA00022704"/>
    </source>
</evidence>
<reference evidence="5 7" key="1">
    <citation type="submission" date="2015-11" db="EMBL/GenBank/DDBJ databases">
        <title>Identification of large and diverse effector repertoires of 38 Legionella species.</title>
        <authorList>
            <person name="Burstein D."/>
            <person name="Amaro F."/>
            <person name="Zusman T."/>
            <person name="Lifshitz Z."/>
            <person name="Cohen O."/>
            <person name="Gilbert J.A."/>
            <person name="Pupko T."/>
            <person name="Shuman H.A."/>
            <person name="Segal G."/>
        </authorList>
    </citation>
    <scope>NUCLEOTIDE SEQUENCE [LARGE SCALE GENOMIC DNA]</scope>
    <source>
        <strain evidence="5 7">1762-AUS-E</strain>
    </source>
</reference>
<dbReference type="Gene3D" id="2.60.40.2020">
    <property type="match status" value="1"/>
</dbReference>
<proteinExistence type="predicted"/>
<geneLocation type="plasmid" evidence="6 8">
    <name>11</name>
</geneLocation>
<protein>
    <submittedName>
        <fullName evidence="5">Secreted protein</fullName>
    </submittedName>
</protein>
<evidence type="ECO:0000256" key="3">
    <source>
        <dbReference type="SAM" id="SignalP"/>
    </source>
</evidence>
<dbReference type="SUPFAM" id="SSF141066">
    <property type="entry name" value="ICP-like"/>
    <property type="match status" value="1"/>
</dbReference>
<feature type="chain" id="PRO_5033245977" evidence="3">
    <location>
        <begin position="19"/>
        <end position="119"/>
    </location>
</feature>
<dbReference type="EMBL" id="LNKA01000007">
    <property type="protein sequence ID" value="KTC65179.1"/>
    <property type="molecule type" value="Genomic_DNA"/>
</dbReference>
<keyword evidence="6" id="KW-0614">Plasmid</keyword>
<dbReference type="PATRIC" id="fig|45056.6.peg.1542"/>
<organism evidence="5 7">
    <name type="scientific">Legionella adelaidensis</name>
    <dbReference type="NCBI Taxonomy" id="45056"/>
    <lineage>
        <taxon>Bacteria</taxon>
        <taxon>Pseudomonadati</taxon>
        <taxon>Pseudomonadota</taxon>
        <taxon>Gammaproteobacteria</taxon>
        <taxon>Legionellales</taxon>
        <taxon>Legionellaceae</taxon>
        <taxon>Legionella</taxon>
    </lineage>
</organism>
<evidence type="ECO:0000313" key="5">
    <source>
        <dbReference type="EMBL" id="KTC65179.1"/>
    </source>
</evidence>
<evidence type="ECO:0000313" key="8">
    <source>
        <dbReference type="Proteomes" id="UP000281170"/>
    </source>
</evidence>
<feature type="domain" description="Proteinase inhibitor I42 chagasin" evidence="4">
    <location>
        <begin position="29"/>
        <end position="116"/>
    </location>
</feature>
<keyword evidence="7" id="KW-1185">Reference proteome</keyword>
<dbReference type="PANTHER" id="PTHR36530">
    <property type="entry name" value="INHIBITOR OF CYSTEINE PEPTIDASE"/>
    <property type="match status" value="1"/>
</dbReference>
<dbReference type="Proteomes" id="UP000281170">
    <property type="component" value="Plasmid 11"/>
</dbReference>
<keyword evidence="2" id="KW-0789">Thiol protease inhibitor</keyword>
<keyword evidence="1" id="KW-0646">Protease inhibitor</keyword>
<keyword evidence="3" id="KW-0732">Signal</keyword>
<evidence type="ECO:0000313" key="7">
    <source>
        <dbReference type="Proteomes" id="UP000054859"/>
    </source>
</evidence>
<evidence type="ECO:0000313" key="6">
    <source>
        <dbReference type="EMBL" id="VEH85073.1"/>
    </source>
</evidence>
<dbReference type="InterPro" id="IPR018990">
    <property type="entry name" value="Prot_inh_I42_chagasin"/>
</dbReference>
<name>A0A0W0R2G4_9GAMM</name>
<sequence length="119" mass="13409">MKKIIFFLSLLFSLLAYANNMHINADSKEAQFTVRLNGNPTTGYQWQVKQYDQGLFNLVAGDYTPANPQLIGGGGVMEYRFALKKGQAYPKNTTMVFTYVRPWDLSTATDKKVVVTFSP</sequence>
<dbReference type="OrthoDB" id="670336at2"/>
<dbReference type="AlphaFoldDB" id="A0A0W0R2G4"/>